<dbReference type="RefSeq" id="WP_259530232.1">
    <property type="nucleotide sequence ID" value="NZ_JANLCK010000009.1"/>
</dbReference>
<evidence type="ECO:0000259" key="3">
    <source>
        <dbReference type="Pfam" id="PF03070"/>
    </source>
</evidence>
<dbReference type="InterPro" id="IPR027574">
    <property type="entry name" value="Thiaminase_II"/>
</dbReference>
<feature type="domain" description="Thiaminase-2/PQQC" evidence="3">
    <location>
        <begin position="23"/>
        <end position="227"/>
    </location>
</feature>
<dbReference type="InterPro" id="IPR016084">
    <property type="entry name" value="Haem_Oase-like_multi-hlx"/>
</dbReference>
<evidence type="ECO:0000313" key="4">
    <source>
        <dbReference type="EMBL" id="MCS5727251.1"/>
    </source>
</evidence>
<dbReference type="GO" id="GO:0005829">
    <property type="term" value="C:cytosol"/>
    <property type="evidence" value="ECO:0007669"/>
    <property type="project" value="TreeGrafter"/>
</dbReference>
<dbReference type="EC" id="3.5.99.2" evidence="2"/>
<name>A0AA42BVH2_9MICO</name>
<evidence type="ECO:0000256" key="2">
    <source>
        <dbReference type="RuleBase" id="RU363093"/>
    </source>
</evidence>
<comment type="pathway">
    <text evidence="1 2">Cofactor biosynthesis; thiamine diphosphate biosynthesis.</text>
</comment>
<comment type="function">
    <text evidence="2">Catalyzes an amino-pyrimidine hydrolysis reaction at the C5' of the pyrimidine moiety of thiamine compounds, a reaction that is part of a thiamine salvage pathway.</text>
</comment>
<dbReference type="PANTHER" id="PTHR43198">
    <property type="entry name" value="BIFUNCTIONAL TH2 PROTEIN"/>
    <property type="match status" value="1"/>
</dbReference>
<reference evidence="4" key="1">
    <citation type="submission" date="2022-08" db="EMBL/GenBank/DDBJ databases">
        <authorList>
            <person name="Deng Y."/>
            <person name="Han X.-F."/>
            <person name="Zhang Y.-Q."/>
        </authorList>
    </citation>
    <scope>NUCLEOTIDE SEQUENCE</scope>
    <source>
        <strain evidence="4">CPCC 203407</strain>
    </source>
</reference>
<comment type="catalytic activity">
    <reaction evidence="2">
        <text>4-amino-5-aminomethyl-2-methylpyrimidine + H2O = 4-amino-5-hydroxymethyl-2-methylpyrimidine + NH4(+)</text>
        <dbReference type="Rhea" id="RHEA:31799"/>
        <dbReference type="ChEBI" id="CHEBI:15377"/>
        <dbReference type="ChEBI" id="CHEBI:16892"/>
        <dbReference type="ChEBI" id="CHEBI:28938"/>
        <dbReference type="ChEBI" id="CHEBI:63416"/>
        <dbReference type="EC" id="3.5.99.2"/>
    </reaction>
</comment>
<comment type="similarity">
    <text evidence="2">Belongs to the TenA family.</text>
</comment>
<dbReference type="EMBL" id="JANLCK010000009">
    <property type="protein sequence ID" value="MCS5727251.1"/>
    <property type="molecule type" value="Genomic_DNA"/>
</dbReference>
<comment type="catalytic activity">
    <reaction evidence="2">
        <text>thiamine + H2O = 5-(2-hydroxyethyl)-4-methylthiazole + 4-amino-5-hydroxymethyl-2-methylpyrimidine + H(+)</text>
        <dbReference type="Rhea" id="RHEA:17509"/>
        <dbReference type="ChEBI" id="CHEBI:15377"/>
        <dbReference type="ChEBI" id="CHEBI:15378"/>
        <dbReference type="ChEBI" id="CHEBI:16892"/>
        <dbReference type="ChEBI" id="CHEBI:17957"/>
        <dbReference type="ChEBI" id="CHEBI:18385"/>
        <dbReference type="EC" id="3.5.99.2"/>
    </reaction>
</comment>
<dbReference type="AlphaFoldDB" id="A0AA42BVH2"/>
<organism evidence="4 5">
    <name type="scientific">Herbiconiux oxytropis</name>
    <dbReference type="NCBI Taxonomy" id="2970915"/>
    <lineage>
        <taxon>Bacteria</taxon>
        <taxon>Bacillati</taxon>
        <taxon>Actinomycetota</taxon>
        <taxon>Actinomycetes</taxon>
        <taxon>Micrococcales</taxon>
        <taxon>Microbacteriaceae</taxon>
        <taxon>Herbiconiux</taxon>
    </lineage>
</organism>
<gene>
    <name evidence="4" type="primary">tenA</name>
    <name evidence="4" type="ORF">N1028_15240</name>
</gene>
<dbReference type="GO" id="GO:0009228">
    <property type="term" value="P:thiamine biosynthetic process"/>
    <property type="evidence" value="ECO:0007669"/>
    <property type="project" value="UniProtKB-KW"/>
</dbReference>
<dbReference type="InterPro" id="IPR050967">
    <property type="entry name" value="Thiamine_Salvage_TenA"/>
</dbReference>
<dbReference type="GO" id="GO:0050334">
    <property type="term" value="F:thiaminase activity"/>
    <property type="evidence" value="ECO:0007669"/>
    <property type="project" value="UniProtKB-EC"/>
</dbReference>
<accession>A0AA42BVH2</accession>
<dbReference type="Proteomes" id="UP001165587">
    <property type="component" value="Unassembled WGS sequence"/>
</dbReference>
<keyword evidence="2" id="KW-0784">Thiamine biosynthesis</keyword>
<dbReference type="SUPFAM" id="SSF48613">
    <property type="entry name" value="Heme oxygenase-like"/>
    <property type="match status" value="1"/>
</dbReference>
<evidence type="ECO:0000313" key="5">
    <source>
        <dbReference type="Proteomes" id="UP001165587"/>
    </source>
</evidence>
<comment type="caution">
    <text evidence="4">The sequence shown here is derived from an EMBL/GenBank/DDBJ whole genome shotgun (WGS) entry which is preliminary data.</text>
</comment>
<keyword evidence="5" id="KW-1185">Reference proteome</keyword>
<sequence>MSATPAPAHTSAPAPATTAELRDSVGPLWNALIEHPFPRGLADGTLPPERFRFYLAQNLLYLPDYARMLAMGATRSPDLRGLGEYTDALVNIVAVELPQNERMHADAVALAGEGPVSEGVRAPATVAYTSWLLSIAATGDANDIAAALLPCAWSYGEIATGLIDGAVEHPAYRGWIEFFASDAYAVVVATLRDSFDRELAAMPEAARVRAADIFITGCRLERQFWDQGFTGTTWQDLS</sequence>
<evidence type="ECO:0000256" key="1">
    <source>
        <dbReference type="ARBA" id="ARBA00004948"/>
    </source>
</evidence>
<dbReference type="InterPro" id="IPR004305">
    <property type="entry name" value="Thiaminase-2/PQQC"/>
</dbReference>
<dbReference type="Gene3D" id="1.20.910.10">
    <property type="entry name" value="Heme oxygenase-like"/>
    <property type="match status" value="1"/>
</dbReference>
<proteinExistence type="inferred from homology"/>
<dbReference type="Pfam" id="PF03070">
    <property type="entry name" value="TENA_THI-4"/>
    <property type="match status" value="1"/>
</dbReference>
<protein>
    <recommendedName>
        <fullName evidence="2">Aminopyrimidine aminohydrolase</fullName>
        <ecNumber evidence="2">3.5.99.2</ecNumber>
    </recommendedName>
</protein>
<dbReference type="NCBIfam" id="TIGR04306">
    <property type="entry name" value="salvage_TenA"/>
    <property type="match status" value="1"/>
</dbReference>
<keyword evidence="2" id="KW-0378">Hydrolase</keyword>
<dbReference type="PANTHER" id="PTHR43198:SF2">
    <property type="entry name" value="SI:CH1073-67J19.1-RELATED"/>
    <property type="match status" value="1"/>
</dbReference>